<gene>
    <name evidence="1" type="ORF">P0O24_01250</name>
</gene>
<comment type="caution">
    <text evidence="1">The sequence shown here is derived from an EMBL/GenBank/DDBJ whole genome shotgun (WGS) entry which is preliminary data.</text>
</comment>
<proteinExistence type="predicted"/>
<keyword evidence="2" id="KW-1185">Reference proteome</keyword>
<accession>A0ABT5XBZ3</accession>
<dbReference type="EMBL" id="JARFPL010000003">
    <property type="protein sequence ID" value="MDF0592211.1"/>
    <property type="molecule type" value="Genomic_DNA"/>
</dbReference>
<dbReference type="RefSeq" id="WP_316967922.1">
    <property type="nucleotide sequence ID" value="NZ_JARFPL010000003.1"/>
</dbReference>
<organism evidence="1 2">
    <name type="scientific">Candidatus Methanocrinis alkalitolerans</name>
    <dbReference type="NCBI Taxonomy" id="3033395"/>
    <lineage>
        <taxon>Archaea</taxon>
        <taxon>Methanobacteriati</taxon>
        <taxon>Methanobacteriota</taxon>
        <taxon>Stenosarchaea group</taxon>
        <taxon>Methanomicrobia</taxon>
        <taxon>Methanotrichales</taxon>
        <taxon>Methanotrichaceae</taxon>
        <taxon>Methanocrinis</taxon>
    </lineage>
</organism>
<evidence type="ECO:0000313" key="2">
    <source>
        <dbReference type="Proteomes" id="UP001215956"/>
    </source>
</evidence>
<dbReference type="Pfam" id="PF14386">
    <property type="entry name" value="DUF4417"/>
    <property type="match status" value="1"/>
</dbReference>
<protein>
    <submittedName>
        <fullName evidence="1">DUF4417 domain-containing protein</fullName>
    </submittedName>
</protein>
<sequence length="250" mass="28186">DVIDLRPLLGEAETRTKLTAGDVGDWIWPSDNALSIPLLSKDMQPRGLELPTNRWGARARRDRIEGGTFHFYTDDYRFESLWKNPAPVVNSGCYAVAEPNFSTNDEMPFAVFLWHLYRKRWLSRFWQSHGIEIWADLAVAPRYRQYALLGVPLGWKAYATYSFGSHGIEKVIAEAVLAEEHAGTDEILLWVVCGEESDLEVCRERGWIGTPAHQQAYLRNVGGGKRTSISAGAAISSPNSKTLLDYEEIL</sequence>
<dbReference type="InterPro" id="IPR025530">
    <property type="entry name" value="DUF4417"/>
</dbReference>
<name>A0ABT5XBZ3_9EURY</name>
<feature type="non-terminal residue" evidence="1">
    <location>
        <position position="1"/>
    </location>
</feature>
<dbReference type="Proteomes" id="UP001215956">
    <property type="component" value="Unassembled WGS sequence"/>
</dbReference>
<evidence type="ECO:0000313" key="1">
    <source>
        <dbReference type="EMBL" id="MDF0592211.1"/>
    </source>
</evidence>
<reference evidence="1 2" key="1">
    <citation type="submission" date="2023-03" db="EMBL/GenBank/DDBJ databases">
        <title>Whole genome sequencing of Methanotrichaceae archaeon M04Ac.</title>
        <authorList>
            <person name="Khomyakova M.A."/>
            <person name="Merkel A.Y."/>
            <person name="Slobodkin A.I."/>
        </authorList>
    </citation>
    <scope>NUCLEOTIDE SEQUENCE [LARGE SCALE GENOMIC DNA]</scope>
    <source>
        <strain evidence="1 2">M04Ac</strain>
    </source>
</reference>